<dbReference type="AlphaFoldDB" id="A0A0M0EHU2"/>
<gene>
    <name evidence="5" type="primary">pehA</name>
    <name evidence="5" type="ORF">KOEU_14780</name>
</gene>
<dbReference type="EMBL" id="LHUQ01000006">
    <property type="protein sequence ID" value="KON64833.1"/>
    <property type="molecule type" value="Genomic_DNA"/>
</dbReference>
<dbReference type="EC" id="3.2.1.15" evidence="5"/>
<evidence type="ECO:0000256" key="2">
    <source>
        <dbReference type="ARBA" id="ARBA00022801"/>
    </source>
</evidence>
<evidence type="ECO:0000256" key="1">
    <source>
        <dbReference type="ARBA" id="ARBA00008834"/>
    </source>
</evidence>
<dbReference type="Gene3D" id="2.160.20.10">
    <property type="entry name" value="Single-stranded right-handed beta-helix, Pectin lyase-like"/>
    <property type="match status" value="1"/>
</dbReference>
<dbReference type="InterPro" id="IPR011050">
    <property type="entry name" value="Pectin_lyase_fold/virulence"/>
</dbReference>
<dbReference type="PROSITE" id="PS00502">
    <property type="entry name" value="POLYGALACTURONASE"/>
    <property type="match status" value="1"/>
</dbReference>
<dbReference type="OrthoDB" id="191551at2"/>
<evidence type="ECO:0000313" key="5">
    <source>
        <dbReference type="EMBL" id="KON64833.1"/>
    </source>
</evidence>
<proteinExistence type="inferred from homology"/>
<dbReference type="InterPro" id="IPR006626">
    <property type="entry name" value="PbH1"/>
</dbReference>
<comment type="similarity">
    <text evidence="1 4">Belongs to the glycosyl hydrolase 28 family.</text>
</comment>
<dbReference type="GO" id="GO:0004650">
    <property type="term" value="F:polygalacturonase activity"/>
    <property type="evidence" value="ECO:0007669"/>
    <property type="project" value="UniProtKB-EC"/>
</dbReference>
<dbReference type="GO" id="GO:0005975">
    <property type="term" value="P:carbohydrate metabolic process"/>
    <property type="evidence" value="ECO:0007669"/>
    <property type="project" value="InterPro"/>
</dbReference>
<dbReference type="InterPro" id="IPR051801">
    <property type="entry name" value="GH28_Enzymes"/>
</dbReference>
<dbReference type="SUPFAM" id="SSF51126">
    <property type="entry name" value="Pectin lyase-like"/>
    <property type="match status" value="1"/>
</dbReference>
<evidence type="ECO:0000256" key="3">
    <source>
        <dbReference type="ARBA" id="ARBA00023295"/>
    </source>
</evidence>
<dbReference type="RefSeq" id="WP_019091702.1">
    <property type="nucleotide sequence ID" value="NZ_LHUQ01000006.1"/>
</dbReference>
<dbReference type="PANTHER" id="PTHR31339:SF3">
    <property type="entry name" value="PECTIN LYASE-LIKE SUPERFAMILY PROTEIN"/>
    <property type="match status" value="1"/>
</dbReference>
<dbReference type="InterPro" id="IPR012334">
    <property type="entry name" value="Pectin_lyas_fold"/>
</dbReference>
<dbReference type="Pfam" id="PF00295">
    <property type="entry name" value="Glyco_hydro_28"/>
    <property type="match status" value="1"/>
</dbReference>
<accession>A0A0M0EHU2</accession>
<dbReference type="PATRIC" id="fig|33995.3.peg.1645"/>
<dbReference type="STRING" id="33995.KOEU_14780"/>
<reference evidence="5" key="1">
    <citation type="submission" date="2015-08" db="EMBL/GenBank/DDBJ databases">
        <title>Draft genome sequence of Komagataeibacter europaeus CECT 8546 a cellulose producer strain from vinegar produced by the traditional method.</title>
        <authorList>
            <person name="Poehlein A."/>
            <person name="Valera M.J."/>
            <person name="Haack F.S."/>
            <person name="Mas A."/>
            <person name="Daniel R."/>
            <person name="Streit W.R."/>
            <person name="Mateo E."/>
        </authorList>
    </citation>
    <scope>NUCLEOTIDE SEQUENCE [LARGE SCALE GENOMIC DNA]</scope>
    <source>
        <strain evidence="5">CECT 8546</strain>
    </source>
</reference>
<keyword evidence="3 4" id="KW-0326">Glycosidase</keyword>
<protein>
    <submittedName>
        <fullName evidence="5">Endo-polygalacturonase</fullName>
        <ecNumber evidence="5">3.2.1.15</ecNumber>
    </submittedName>
</protein>
<dbReference type="PANTHER" id="PTHR31339">
    <property type="entry name" value="PECTIN LYASE-RELATED"/>
    <property type="match status" value="1"/>
</dbReference>
<comment type="caution">
    <text evidence="5">The sequence shown here is derived from an EMBL/GenBank/DDBJ whole genome shotgun (WGS) entry which is preliminary data.</text>
</comment>
<dbReference type="InterPro" id="IPR000743">
    <property type="entry name" value="Glyco_hydro_28"/>
</dbReference>
<dbReference type="Proteomes" id="UP000037566">
    <property type="component" value="Unassembled WGS sequence"/>
</dbReference>
<evidence type="ECO:0000313" key="6">
    <source>
        <dbReference type="Proteomes" id="UP000037566"/>
    </source>
</evidence>
<name>A0A0M0EHU2_KOMEU</name>
<organism evidence="5 6">
    <name type="scientific">Komagataeibacter europaeus</name>
    <name type="common">Gluconacetobacter europaeus</name>
    <dbReference type="NCBI Taxonomy" id="33995"/>
    <lineage>
        <taxon>Bacteria</taxon>
        <taxon>Pseudomonadati</taxon>
        <taxon>Pseudomonadota</taxon>
        <taxon>Alphaproteobacteria</taxon>
        <taxon>Acetobacterales</taxon>
        <taxon>Acetobacteraceae</taxon>
        <taxon>Komagataeibacter</taxon>
    </lineage>
</organism>
<evidence type="ECO:0000256" key="4">
    <source>
        <dbReference type="RuleBase" id="RU361169"/>
    </source>
</evidence>
<keyword evidence="2 4" id="KW-0378">Hydrolase</keyword>
<sequence>MAAWNILSPCRARGPVAAVAVGLVATGLCCVAARAESTVCRPESFGATHDGMHDDGPAITHALEECAGKGMVQLSTGTYLSGALVVPSHTTLSIENGATLRSALVPGAGTPPVAFLYGKEAGDITLQGAGTIDGAGEAWWTIARQARSRHEKMPPRPRLIAFSHVDDLHVSNLTLRNAPTFHLLMTDVSNVVVDGITISSPADSPNTDGIDPAGRNITIRNVVIDNGDDNIAIKSGHRDPQHPDAATENVVIENCKFLHGHGLSIGSETTGGVRHVRASHLQFQHTTNGLRIKTDRAHGGEVSDIVYDGVTMEDVREPIILTDYYPKIPREDPANDDRAVGRDGASPRIHDVTIQNVTGSGGLMLGYAVGLPDLPIKKVVLRHVLLEAVKPMEVRNAELTFEDTRLHTKKGSPLLQESNVTISGSPE</sequence>
<dbReference type="SMART" id="SM00710">
    <property type="entry name" value="PbH1"/>
    <property type="match status" value="6"/>
</dbReference>
<keyword evidence="6" id="KW-1185">Reference proteome</keyword>